<dbReference type="InterPro" id="IPR014161">
    <property type="entry name" value="Tol-Pal_TolA"/>
</dbReference>
<evidence type="ECO:0000256" key="10">
    <source>
        <dbReference type="SAM" id="MobiDB-lite"/>
    </source>
</evidence>
<evidence type="ECO:0000259" key="11">
    <source>
        <dbReference type="PROSITE" id="PS52015"/>
    </source>
</evidence>
<gene>
    <name evidence="12" type="primary">tolA</name>
    <name evidence="12" type="ORF">HW532_03365</name>
</gene>
<evidence type="ECO:0000256" key="4">
    <source>
        <dbReference type="ARBA" id="ARBA00022475"/>
    </source>
</evidence>
<dbReference type="GO" id="GO:0098797">
    <property type="term" value="C:plasma membrane protein complex"/>
    <property type="evidence" value="ECO:0007669"/>
    <property type="project" value="TreeGrafter"/>
</dbReference>
<dbReference type="GO" id="GO:0043213">
    <property type="term" value="P:bacteriocin transport"/>
    <property type="evidence" value="ECO:0007669"/>
    <property type="project" value="InterPro"/>
</dbReference>
<dbReference type="GO" id="GO:0031992">
    <property type="term" value="F:energy transducer activity"/>
    <property type="evidence" value="ECO:0007669"/>
    <property type="project" value="TreeGrafter"/>
</dbReference>
<evidence type="ECO:0000256" key="2">
    <source>
        <dbReference type="ARBA" id="ARBA00006555"/>
    </source>
</evidence>
<name>A0A7S8C1W4_9HYPH</name>
<reference evidence="12 13" key="1">
    <citation type="submission" date="2020-06" db="EMBL/GenBank/DDBJ databases">
        <title>Genome sequence of 2 isolates from Red Sea Mangroves.</title>
        <authorList>
            <person name="Sefrji F."/>
            <person name="Michoud G."/>
            <person name="Merlino G."/>
            <person name="Daffonchio D."/>
        </authorList>
    </citation>
    <scope>NUCLEOTIDE SEQUENCE [LARGE SCALE GENOMIC DNA]</scope>
    <source>
        <strain evidence="12 13">R1DC25</strain>
    </source>
</reference>
<feature type="compositionally biased region" description="Basic and acidic residues" evidence="10">
    <location>
        <begin position="220"/>
        <end position="235"/>
    </location>
</feature>
<dbReference type="KEGG" id="kmn:HW532_03365"/>
<keyword evidence="3" id="KW-0813">Transport</keyword>
<evidence type="ECO:0000256" key="8">
    <source>
        <dbReference type="ARBA" id="ARBA00022989"/>
    </source>
</evidence>
<evidence type="ECO:0000256" key="6">
    <source>
        <dbReference type="ARBA" id="ARBA00022692"/>
    </source>
</evidence>
<dbReference type="Proteomes" id="UP000593594">
    <property type="component" value="Chromosome"/>
</dbReference>
<keyword evidence="7" id="KW-0653">Protein transport</keyword>
<evidence type="ECO:0000313" key="13">
    <source>
        <dbReference type="Proteomes" id="UP000593594"/>
    </source>
</evidence>
<keyword evidence="4" id="KW-1003">Cell membrane</keyword>
<feature type="compositionally biased region" description="Acidic residues" evidence="10">
    <location>
        <begin position="84"/>
        <end position="93"/>
    </location>
</feature>
<dbReference type="AlphaFoldDB" id="A0A7S8C1W4"/>
<evidence type="ECO:0000256" key="3">
    <source>
        <dbReference type="ARBA" id="ARBA00022448"/>
    </source>
</evidence>
<keyword evidence="13" id="KW-1185">Reference proteome</keyword>
<evidence type="ECO:0000256" key="5">
    <source>
        <dbReference type="ARBA" id="ARBA00022519"/>
    </source>
</evidence>
<keyword evidence="9" id="KW-0472">Membrane</keyword>
<dbReference type="NCBIfam" id="TIGR02794">
    <property type="entry name" value="tolA_full"/>
    <property type="match status" value="1"/>
</dbReference>
<dbReference type="SUPFAM" id="SSF74653">
    <property type="entry name" value="TolA/TonB C-terminal domain"/>
    <property type="match status" value="1"/>
</dbReference>
<dbReference type="GO" id="GO:0019534">
    <property type="term" value="F:toxin transmembrane transporter activity"/>
    <property type="evidence" value="ECO:0007669"/>
    <property type="project" value="InterPro"/>
</dbReference>
<evidence type="ECO:0000313" key="12">
    <source>
        <dbReference type="EMBL" id="QPC41837.1"/>
    </source>
</evidence>
<dbReference type="InterPro" id="IPR051045">
    <property type="entry name" value="TonB-dependent_transducer"/>
</dbReference>
<protein>
    <submittedName>
        <fullName evidence="12">Cell envelope integrity protein TolA</fullName>
    </submittedName>
</protein>
<dbReference type="NCBIfam" id="TIGR01352">
    <property type="entry name" value="tonB_Cterm"/>
    <property type="match status" value="1"/>
</dbReference>
<proteinExistence type="inferred from homology"/>
<feature type="compositionally biased region" description="Basic and acidic residues" evidence="10">
    <location>
        <begin position="169"/>
        <end position="190"/>
    </location>
</feature>
<keyword evidence="6" id="KW-0812">Transmembrane</keyword>
<feature type="region of interest" description="Disordered" evidence="10">
    <location>
        <begin position="58"/>
        <end position="266"/>
    </location>
</feature>
<evidence type="ECO:0000256" key="9">
    <source>
        <dbReference type="ARBA" id="ARBA00023136"/>
    </source>
</evidence>
<sequence>MPRRFAEWALALAVALAVHGGVLAVMVGWASDEPRRERSAGEQSVVWGSPMTVSAEETVVSDDEAEETVAETVAEPVDATTTVEAEDAEVEPTEEPREVETAAEADAVAEAEETAERQAAAEPAETRPAEEVAEATAAQGDTTDRPVADEAMEDAAEPVQAEAAADPAQRSEAEHVEVARAADPAKREALEPSQSDPLAVPRAKPQDLASEALKRRKDKERREAAARRRAEEARKARNQKRSAAVNATAGQAKGSGGRREADGGQADASNYAGRVLAHLQRHKRYPSSAARRRLSGVVTIRFSIDASGRLRGVSLRGSSGEQVLDKAALAMVRRANPFPRIPGGLGRNAMSFTVPVRFRPR</sequence>
<dbReference type="InterPro" id="IPR037682">
    <property type="entry name" value="TonB_C"/>
</dbReference>
<accession>A0A7S8C1W4</accession>
<feature type="compositionally biased region" description="Low complexity" evidence="10">
    <location>
        <begin position="157"/>
        <end position="168"/>
    </location>
</feature>
<dbReference type="InterPro" id="IPR006260">
    <property type="entry name" value="TonB/TolA_C"/>
</dbReference>
<comment type="subcellular location">
    <subcellularLocation>
        <location evidence="1">Cell inner membrane</location>
        <topology evidence="1">Single-pass membrane protein</topology>
        <orientation evidence="1">Periplasmic side</orientation>
    </subcellularLocation>
</comment>
<keyword evidence="5" id="KW-0997">Cell inner membrane</keyword>
<feature type="compositionally biased region" description="Low complexity" evidence="10">
    <location>
        <begin position="70"/>
        <end position="83"/>
    </location>
</feature>
<evidence type="ECO:0000256" key="1">
    <source>
        <dbReference type="ARBA" id="ARBA00004383"/>
    </source>
</evidence>
<feature type="compositionally biased region" description="Acidic residues" evidence="10">
    <location>
        <begin position="101"/>
        <end position="113"/>
    </location>
</feature>
<dbReference type="PROSITE" id="PS52015">
    <property type="entry name" value="TONB_CTD"/>
    <property type="match status" value="1"/>
</dbReference>
<dbReference type="Gene3D" id="3.30.1150.10">
    <property type="match status" value="1"/>
</dbReference>
<dbReference type="RefSeq" id="WP_213163065.1">
    <property type="nucleotide sequence ID" value="NZ_CP058214.1"/>
</dbReference>
<dbReference type="EMBL" id="CP058214">
    <property type="protein sequence ID" value="QPC41837.1"/>
    <property type="molecule type" value="Genomic_DNA"/>
</dbReference>
<dbReference type="Pfam" id="PF03544">
    <property type="entry name" value="TonB_C"/>
    <property type="match status" value="1"/>
</dbReference>
<keyword evidence="8" id="KW-1133">Transmembrane helix</keyword>
<dbReference type="PANTHER" id="PTHR33446">
    <property type="entry name" value="PROTEIN TONB-RELATED"/>
    <property type="match status" value="1"/>
</dbReference>
<organism evidence="12 13">
    <name type="scientific">Kaustia mangrovi</name>
    <dbReference type="NCBI Taxonomy" id="2593653"/>
    <lineage>
        <taxon>Bacteria</taxon>
        <taxon>Pseudomonadati</taxon>
        <taxon>Pseudomonadota</taxon>
        <taxon>Alphaproteobacteria</taxon>
        <taxon>Hyphomicrobiales</taxon>
        <taxon>Parvibaculaceae</taxon>
        <taxon>Kaustia</taxon>
    </lineage>
</organism>
<dbReference type="GO" id="GO:0015031">
    <property type="term" value="P:protein transport"/>
    <property type="evidence" value="ECO:0007669"/>
    <property type="project" value="UniProtKB-KW"/>
</dbReference>
<dbReference type="PANTHER" id="PTHR33446:SF2">
    <property type="entry name" value="PROTEIN TONB"/>
    <property type="match status" value="1"/>
</dbReference>
<evidence type="ECO:0000256" key="7">
    <source>
        <dbReference type="ARBA" id="ARBA00022927"/>
    </source>
</evidence>
<feature type="domain" description="TonB C-terminal" evidence="11">
    <location>
        <begin position="270"/>
        <end position="361"/>
    </location>
</feature>
<feature type="compositionally biased region" description="Acidic residues" evidence="10">
    <location>
        <begin position="59"/>
        <end position="69"/>
    </location>
</feature>
<comment type="similarity">
    <text evidence="2">Belongs to the TonB family.</text>
</comment>